<gene>
    <name evidence="2" type="ORF">Mal64_26190</name>
</gene>
<dbReference type="RefSeq" id="WP_146400896.1">
    <property type="nucleotide sequence ID" value="NZ_SJPQ01000003.1"/>
</dbReference>
<feature type="compositionally biased region" description="Basic and acidic residues" evidence="1">
    <location>
        <begin position="395"/>
        <end position="407"/>
    </location>
</feature>
<proteinExistence type="predicted"/>
<dbReference type="InterPro" id="IPR021829">
    <property type="entry name" value="DUF3419"/>
</dbReference>
<dbReference type="Pfam" id="PF11899">
    <property type="entry name" value="DUF3419"/>
    <property type="match status" value="1"/>
</dbReference>
<dbReference type="PANTHER" id="PTHR47473">
    <property type="entry name" value="BTA1P"/>
    <property type="match status" value="1"/>
</dbReference>
<comment type="caution">
    <text evidence="2">The sequence shown here is derived from an EMBL/GenBank/DDBJ whole genome shotgun (WGS) entry which is preliminary data.</text>
</comment>
<dbReference type="OrthoDB" id="1522784at2"/>
<reference evidence="2 3" key="1">
    <citation type="submission" date="2019-02" db="EMBL/GenBank/DDBJ databases">
        <title>Deep-cultivation of Planctomycetes and their phenomic and genomic characterization uncovers novel biology.</title>
        <authorList>
            <person name="Wiegand S."/>
            <person name="Jogler M."/>
            <person name="Boedeker C."/>
            <person name="Pinto D."/>
            <person name="Vollmers J."/>
            <person name="Rivas-Marin E."/>
            <person name="Kohn T."/>
            <person name="Peeters S.H."/>
            <person name="Heuer A."/>
            <person name="Rast P."/>
            <person name="Oberbeckmann S."/>
            <person name="Bunk B."/>
            <person name="Jeske O."/>
            <person name="Meyerdierks A."/>
            <person name="Storesund J.E."/>
            <person name="Kallscheuer N."/>
            <person name="Luecker S."/>
            <person name="Lage O.M."/>
            <person name="Pohl T."/>
            <person name="Merkel B.J."/>
            <person name="Hornburger P."/>
            <person name="Mueller R.-W."/>
            <person name="Bruemmer F."/>
            <person name="Labrenz M."/>
            <person name="Spormann A.M."/>
            <person name="Op Den Camp H."/>
            <person name="Overmann J."/>
            <person name="Amann R."/>
            <person name="Jetten M.S.M."/>
            <person name="Mascher T."/>
            <person name="Medema M.H."/>
            <person name="Devos D.P."/>
            <person name="Kaster A.-K."/>
            <person name="Ovreas L."/>
            <person name="Rohde M."/>
            <person name="Galperin M.Y."/>
            <person name="Jogler C."/>
        </authorList>
    </citation>
    <scope>NUCLEOTIDE SEQUENCE [LARGE SCALE GENOMIC DNA]</scope>
    <source>
        <strain evidence="2 3">Mal64</strain>
    </source>
</reference>
<evidence type="ECO:0000256" key="1">
    <source>
        <dbReference type="SAM" id="MobiDB-lite"/>
    </source>
</evidence>
<evidence type="ECO:0000313" key="3">
    <source>
        <dbReference type="Proteomes" id="UP000315440"/>
    </source>
</evidence>
<dbReference type="EMBL" id="SJPQ01000003">
    <property type="protein sequence ID" value="TWT87085.1"/>
    <property type="molecule type" value="Genomic_DNA"/>
</dbReference>
<feature type="region of interest" description="Disordered" evidence="1">
    <location>
        <begin position="395"/>
        <end position="428"/>
    </location>
</feature>
<keyword evidence="3" id="KW-1185">Reference proteome</keyword>
<dbReference type="AlphaFoldDB" id="A0A5C5ZIY2"/>
<name>A0A5C5ZIY2_9BACT</name>
<sequence length="428" mass="49249">MLATKASQAVFKLCHGNHLVYNTCWEDPRLDRVALELGPGDRLLVITSAGCNALDYALDEPERIDTVDVNPRQNALLDLKLAAIRRLDYGQFFETFGEGRTDNWETYYGMVRADLPDASRAYWDKYGKFFLGTKRRPSFYFRGTAGMFASGINAYINRWAKVRPSIDRLLEAETVDEQREIYYKDVKPAFWGPYIKWAMRRDATLSLLGVPRAQRKQLERYYPGGIAKFVEDSLDAVFSRLPLKDNYFWRVYLTGEYTHDCCPEYLKEDNFARLKGGLVDRVHTHTTTILDHLVDTGRNYSHFVLLDHMDWMAEHMRDTLGVQWQAIVDRADDNAKILWRSAAVICEFVDPIHVKIGGAERRLGEILDYNRELADELHAKDRVHTYGSFSIATLRRDAPTERQREQAADASPQPTQNAVPPDALAHTR</sequence>
<protein>
    <recommendedName>
        <fullName evidence="4">S-adenosylmethionine:diacylglycerol 3-amino-3-carboxypropyl transferase</fullName>
    </recommendedName>
</protein>
<organism evidence="2 3">
    <name type="scientific">Pseudobythopirellula maris</name>
    <dbReference type="NCBI Taxonomy" id="2527991"/>
    <lineage>
        <taxon>Bacteria</taxon>
        <taxon>Pseudomonadati</taxon>
        <taxon>Planctomycetota</taxon>
        <taxon>Planctomycetia</taxon>
        <taxon>Pirellulales</taxon>
        <taxon>Lacipirellulaceae</taxon>
        <taxon>Pseudobythopirellula</taxon>
    </lineage>
</organism>
<dbReference type="Proteomes" id="UP000315440">
    <property type="component" value="Unassembled WGS sequence"/>
</dbReference>
<evidence type="ECO:0008006" key="4">
    <source>
        <dbReference type="Google" id="ProtNLM"/>
    </source>
</evidence>
<evidence type="ECO:0000313" key="2">
    <source>
        <dbReference type="EMBL" id="TWT87085.1"/>
    </source>
</evidence>
<dbReference type="PANTHER" id="PTHR47473:SF1">
    <property type="entry name" value="METHYLTRANSFERASE DOMAIN-CONTAINING PROTEIN"/>
    <property type="match status" value="1"/>
</dbReference>
<accession>A0A5C5ZIY2</accession>